<dbReference type="EMBL" id="JAWJBA010000733">
    <property type="protein sequence ID" value="MDV2687436.1"/>
    <property type="molecule type" value="Genomic_DNA"/>
</dbReference>
<evidence type="ECO:0000313" key="3">
    <source>
        <dbReference type="Proteomes" id="UP001287282"/>
    </source>
</evidence>
<proteinExistence type="predicted"/>
<feature type="non-terminal residue" evidence="2">
    <location>
        <position position="1"/>
    </location>
</feature>
<keyword evidence="3" id="KW-1185">Reference proteome</keyword>
<feature type="compositionally biased region" description="Low complexity" evidence="1">
    <location>
        <begin position="9"/>
        <end position="22"/>
    </location>
</feature>
<dbReference type="Proteomes" id="UP001287282">
    <property type="component" value="Unassembled WGS sequence"/>
</dbReference>
<comment type="caution">
    <text evidence="2">The sequence shown here is derived from an EMBL/GenBank/DDBJ whole genome shotgun (WGS) entry which is preliminary data.</text>
</comment>
<feature type="region of interest" description="Disordered" evidence="1">
    <location>
        <begin position="1"/>
        <end position="28"/>
    </location>
</feature>
<gene>
    <name evidence="2" type="ORF">RYX56_24120</name>
</gene>
<sequence>TQAPDDANSASSTPGAAPTSGSVATDGATATGRRGLYQAAIDAALAVPPNERVAKLFEGVLIVRGKAA</sequence>
<evidence type="ECO:0000313" key="2">
    <source>
        <dbReference type="EMBL" id="MDV2687436.1"/>
    </source>
</evidence>
<evidence type="ECO:0000256" key="1">
    <source>
        <dbReference type="SAM" id="MobiDB-lite"/>
    </source>
</evidence>
<name>A0ABU3XHU3_9BACI</name>
<accession>A0ABU3XHU3</accession>
<reference evidence="2 3" key="1">
    <citation type="submission" date="2023-10" db="EMBL/GenBank/DDBJ databases">
        <title>Screening of Alkalihalobacillus lindianensis BZ-TG-R113 and Its Alleviation of Salt Stress on Rapeseed Growth.</title>
        <authorList>
            <person name="Zhao B."/>
            <person name="Guo T."/>
        </authorList>
    </citation>
    <scope>NUCLEOTIDE SEQUENCE [LARGE SCALE GENOMIC DNA]</scope>
    <source>
        <strain evidence="2 3">BZ-TG-R113</strain>
    </source>
</reference>
<organism evidence="2 3">
    <name type="scientific">Alkalihalophilus lindianensis</name>
    <dbReference type="NCBI Taxonomy" id="1630542"/>
    <lineage>
        <taxon>Bacteria</taxon>
        <taxon>Bacillati</taxon>
        <taxon>Bacillota</taxon>
        <taxon>Bacilli</taxon>
        <taxon>Bacillales</taxon>
        <taxon>Bacillaceae</taxon>
        <taxon>Alkalihalophilus</taxon>
    </lineage>
</organism>
<protein>
    <submittedName>
        <fullName evidence="2">Uncharacterized protein</fullName>
    </submittedName>
</protein>